<dbReference type="InterPro" id="IPR052336">
    <property type="entry name" value="MlaD_Phospholipid_Transporter"/>
</dbReference>
<dbReference type="RefSeq" id="WP_124708438.1">
    <property type="nucleotide sequence ID" value="NZ_CP033972.1"/>
</dbReference>
<feature type="domain" description="Mammalian cell entry C-terminal" evidence="2">
    <location>
        <begin position="120"/>
        <end position="254"/>
    </location>
</feature>
<dbReference type="InterPro" id="IPR003399">
    <property type="entry name" value="Mce/MlaD"/>
</dbReference>
<dbReference type="PANTHER" id="PTHR33371:SF17">
    <property type="entry name" value="MCE-FAMILY PROTEIN MCE1B"/>
    <property type="match status" value="1"/>
</dbReference>
<evidence type="ECO:0000259" key="1">
    <source>
        <dbReference type="Pfam" id="PF02470"/>
    </source>
</evidence>
<dbReference type="PANTHER" id="PTHR33371">
    <property type="entry name" value="INTERMEMBRANE PHOSPHOLIPID TRANSPORT SYSTEM BINDING PROTEIN MLAD-RELATED"/>
    <property type="match status" value="1"/>
</dbReference>
<sequence length="344" mass="36792">MSIRKPLFGLILFLLIAVALTSTVVVTLQRDVDEDTRHYSAIFTDVTGLKAGDDVRMAGIRVGRVDAIALDGTLARVRFRADSDQVVDTTTKASIVYQNIVGQRYVGLSRTDGRQPAALAGGEIPLDHTEPSFDISGLLNGFEPLFSVLDPKQVDNVTEALIRGLQGDSSSVATLIAQTSTLAESIAGPDQVLGQVIDNLSRVIGTLAAQRGNVDTVIVSARDIFEKMSAQRDSFIDSLDKTAQVADRASALAQEALPEARQMLSREPGFLGHFLANKDEFAYLGFNLPPLLKGLARATQSGAYIDTYLCNFNATLVPALSTVIPSIVAHATPVGHATQSPICR</sequence>
<evidence type="ECO:0000313" key="4">
    <source>
        <dbReference type="Proteomes" id="UP000271469"/>
    </source>
</evidence>
<evidence type="ECO:0000259" key="2">
    <source>
        <dbReference type="Pfam" id="PF11887"/>
    </source>
</evidence>
<dbReference type="EMBL" id="CP033972">
    <property type="protein sequence ID" value="AZG45827.1"/>
    <property type="molecule type" value="Genomic_DNA"/>
</dbReference>
<accession>A0A3G8JL71</accession>
<dbReference type="AlphaFoldDB" id="A0A3G8JL71"/>
<gene>
    <name evidence="3" type="ORF">D7316_02427</name>
</gene>
<dbReference type="GO" id="GO:0005576">
    <property type="term" value="C:extracellular region"/>
    <property type="evidence" value="ECO:0007669"/>
    <property type="project" value="TreeGrafter"/>
</dbReference>
<evidence type="ECO:0000313" key="3">
    <source>
        <dbReference type="EMBL" id="AZG45827.1"/>
    </source>
</evidence>
<dbReference type="NCBIfam" id="TIGR00996">
    <property type="entry name" value="Mtu_fam_mce"/>
    <property type="match status" value="1"/>
</dbReference>
<dbReference type="InterPro" id="IPR024516">
    <property type="entry name" value="Mce_C"/>
</dbReference>
<feature type="domain" description="Mce/MlaD" evidence="1">
    <location>
        <begin position="36"/>
        <end position="109"/>
    </location>
</feature>
<dbReference type="InterPro" id="IPR005693">
    <property type="entry name" value="Mce"/>
</dbReference>
<dbReference type="Proteomes" id="UP000271469">
    <property type="component" value="Chromosome"/>
</dbReference>
<name>A0A3G8JL71_9ACTN</name>
<reference evidence="3 4" key="1">
    <citation type="submission" date="2018-11" db="EMBL/GenBank/DDBJ databases">
        <title>Gordonia insulae sp. nov., isolated from an island soil.</title>
        <authorList>
            <person name="Kim Y.S."/>
            <person name="Kim S.B."/>
        </authorList>
    </citation>
    <scope>NUCLEOTIDE SEQUENCE [LARGE SCALE GENOMIC DNA]</scope>
    <source>
        <strain evidence="3 4">MMS17-SY073</strain>
    </source>
</reference>
<dbReference type="GO" id="GO:0051701">
    <property type="term" value="P:biological process involved in interaction with host"/>
    <property type="evidence" value="ECO:0007669"/>
    <property type="project" value="TreeGrafter"/>
</dbReference>
<keyword evidence="4" id="KW-1185">Reference proteome</keyword>
<dbReference type="Pfam" id="PF02470">
    <property type="entry name" value="MlaD"/>
    <property type="match status" value="1"/>
</dbReference>
<proteinExistence type="predicted"/>
<organism evidence="3 4">
    <name type="scientific">Gordonia insulae</name>
    <dbReference type="NCBI Taxonomy" id="2420509"/>
    <lineage>
        <taxon>Bacteria</taxon>
        <taxon>Bacillati</taxon>
        <taxon>Actinomycetota</taxon>
        <taxon>Actinomycetes</taxon>
        <taxon>Mycobacteriales</taxon>
        <taxon>Gordoniaceae</taxon>
        <taxon>Gordonia</taxon>
    </lineage>
</organism>
<dbReference type="OrthoDB" id="338143at2"/>
<dbReference type="Pfam" id="PF11887">
    <property type="entry name" value="Mce4_CUP1"/>
    <property type="match status" value="1"/>
</dbReference>
<protein>
    <submittedName>
        <fullName evidence="3">Uncharacterized protein</fullName>
    </submittedName>
</protein>
<dbReference type="KEGG" id="gom:D7316_02427"/>